<dbReference type="PANTHER" id="PTHR43685">
    <property type="entry name" value="GLYCOSYLTRANSFERASE"/>
    <property type="match status" value="1"/>
</dbReference>
<evidence type="ECO:0000313" key="5">
    <source>
        <dbReference type="EMBL" id="KIF50393.1"/>
    </source>
</evidence>
<dbReference type="EMBL" id="JPRD01000053">
    <property type="protein sequence ID" value="KIF50393.1"/>
    <property type="molecule type" value="Genomic_DNA"/>
</dbReference>
<evidence type="ECO:0000256" key="1">
    <source>
        <dbReference type="ARBA" id="ARBA00006739"/>
    </source>
</evidence>
<dbReference type="InterPro" id="IPR001173">
    <property type="entry name" value="Glyco_trans_2-like"/>
</dbReference>
<dbReference type="GO" id="GO:0016757">
    <property type="term" value="F:glycosyltransferase activity"/>
    <property type="evidence" value="ECO:0007669"/>
    <property type="project" value="UniProtKB-KW"/>
</dbReference>
<protein>
    <recommendedName>
        <fullName evidence="4">Glycosyltransferase 2-like domain-containing protein</fullName>
    </recommendedName>
</protein>
<sequence>MNKISILMSLYDKENSKFLVQSLESLTKQTRQPDEVVIVFDGPVNDALTEVVDEFCTLLPIIKVPLATNSGLAIALNEGLKYCSGNLVARMDTDDVCAAERLEKQERYIISNQLDIVGTAATVIDFTGEVTGVRVNPESHADILSKLWCNPFIHPSVMFVKARLDDIGAYDDSLRRRQDYELWFRAAKHGLRLGNLQEKLMEYRFDQHTLQKQSPKLAWMQGKIGFKGSMSCKLGLMKSLVCFVPFVRSLLPIGLQVRLTQLMKSFDSRTK</sequence>
<evidence type="ECO:0000256" key="3">
    <source>
        <dbReference type="ARBA" id="ARBA00022679"/>
    </source>
</evidence>
<dbReference type="InterPro" id="IPR029044">
    <property type="entry name" value="Nucleotide-diphossugar_trans"/>
</dbReference>
<dbReference type="Pfam" id="PF00535">
    <property type="entry name" value="Glycos_transf_2"/>
    <property type="match status" value="1"/>
</dbReference>
<evidence type="ECO:0000313" key="6">
    <source>
        <dbReference type="Proteomes" id="UP000031586"/>
    </source>
</evidence>
<accession>A0A0C1VKW5</accession>
<dbReference type="InterPro" id="IPR050834">
    <property type="entry name" value="Glycosyltransf_2"/>
</dbReference>
<dbReference type="RefSeq" id="WP_020195830.1">
    <property type="nucleotide sequence ID" value="NZ_BAOH01000032.1"/>
</dbReference>
<dbReference type="AlphaFoldDB" id="A0A0C1VKW5"/>
<keyword evidence="3" id="KW-0808">Transferase</keyword>
<comment type="similarity">
    <text evidence="1">Belongs to the glycosyltransferase 2 family.</text>
</comment>
<proteinExistence type="inferred from homology"/>
<organism evidence="5 6">
    <name type="scientific">Vibrio owensii CAIM 1854 = LMG 25443</name>
    <dbReference type="NCBI Taxonomy" id="1229493"/>
    <lineage>
        <taxon>Bacteria</taxon>
        <taxon>Pseudomonadati</taxon>
        <taxon>Pseudomonadota</taxon>
        <taxon>Gammaproteobacteria</taxon>
        <taxon>Vibrionales</taxon>
        <taxon>Vibrionaceae</taxon>
        <taxon>Vibrio</taxon>
    </lineage>
</organism>
<gene>
    <name evidence="5" type="ORF">H735_24925</name>
</gene>
<dbReference type="Gene3D" id="3.90.550.10">
    <property type="entry name" value="Spore Coat Polysaccharide Biosynthesis Protein SpsA, Chain A"/>
    <property type="match status" value="1"/>
</dbReference>
<comment type="caution">
    <text evidence="5">The sequence shown here is derived from an EMBL/GenBank/DDBJ whole genome shotgun (WGS) entry which is preliminary data.</text>
</comment>
<feature type="domain" description="Glycosyltransferase 2-like" evidence="4">
    <location>
        <begin position="5"/>
        <end position="125"/>
    </location>
</feature>
<dbReference type="PATRIC" id="fig|1229493.5.peg.4554"/>
<keyword evidence="2" id="KW-0328">Glycosyltransferase</keyword>
<name>A0A0C1VKW5_9VIBR</name>
<evidence type="ECO:0000259" key="4">
    <source>
        <dbReference type="Pfam" id="PF00535"/>
    </source>
</evidence>
<dbReference type="SUPFAM" id="SSF53448">
    <property type="entry name" value="Nucleotide-diphospho-sugar transferases"/>
    <property type="match status" value="1"/>
</dbReference>
<reference evidence="5 6" key="1">
    <citation type="submission" date="2014-07" db="EMBL/GenBank/DDBJ databases">
        <title>Unique and conserved regions in Vibrio harveyi and related species in comparison with the shrimp pathogen Vibrio harveyi CAIM 1792.</title>
        <authorList>
            <person name="Espinoza-Valles I."/>
            <person name="Vora G."/>
            <person name="Leekitcharoenphon P."/>
            <person name="Ussery D."/>
            <person name="Hoj L."/>
            <person name="Gomez-Gil B."/>
        </authorList>
    </citation>
    <scope>NUCLEOTIDE SEQUENCE [LARGE SCALE GENOMIC DNA]</scope>
    <source>
        <strain evidence="6">CAIM 1854 / LMG 25443</strain>
    </source>
</reference>
<dbReference type="Proteomes" id="UP000031586">
    <property type="component" value="Unassembled WGS sequence"/>
</dbReference>
<dbReference type="PANTHER" id="PTHR43685:SF5">
    <property type="entry name" value="GLYCOSYLTRANSFERASE EPSE-RELATED"/>
    <property type="match status" value="1"/>
</dbReference>
<evidence type="ECO:0000256" key="2">
    <source>
        <dbReference type="ARBA" id="ARBA00022676"/>
    </source>
</evidence>